<feature type="transmembrane region" description="Helical" evidence="7">
    <location>
        <begin position="31"/>
        <end position="48"/>
    </location>
</feature>
<dbReference type="SUPFAM" id="SSF103473">
    <property type="entry name" value="MFS general substrate transporter"/>
    <property type="match status" value="1"/>
</dbReference>
<feature type="transmembrane region" description="Helical" evidence="7">
    <location>
        <begin position="206"/>
        <end position="226"/>
    </location>
</feature>
<evidence type="ECO:0000256" key="1">
    <source>
        <dbReference type="ARBA" id="ARBA00004651"/>
    </source>
</evidence>
<dbReference type="Pfam" id="PF07690">
    <property type="entry name" value="MFS_1"/>
    <property type="match status" value="1"/>
</dbReference>
<keyword evidence="2" id="KW-0813">Transport</keyword>
<feature type="transmembrane region" description="Helical" evidence="7">
    <location>
        <begin position="238"/>
        <end position="262"/>
    </location>
</feature>
<evidence type="ECO:0000259" key="8">
    <source>
        <dbReference type="PROSITE" id="PS50850"/>
    </source>
</evidence>
<dbReference type="AlphaFoldDB" id="A0A543IGT7"/>
<gene>
    <name evidence="9" type="ORF">FHX41_3500</name>
</gene>
<feature type="transmembrane region" description="Helical" evidence="7">
    <location>
        <begin position="274"/>
        <end position="295"/>
    </location>
</feature>
<feature type="transmembrane region" description="Helical" evidence="7">
    <location>
        <begin position="60"/>
        <end position="83"/>
    </location>
</feature>
<dbReference type="InterPro" id="IPR020846">
    <property type="entry name" value="MFS_dom"/>
</dbReference>
<feature type="transmembrane region" description="Helical" evidence="7">
    <location>
        <begin position="151"/>
        <end position="171"/>
    </location>
</feature>
<evidence type="ECO:0000256" key="6">
    <source>
        <dbReference type="ARBA" id="ARBA00023136"/>
    </source>
</evidence>
<evidence type="ECO:0000256" key="2">
    <source>
        <dbReference type="ARBA" id="ARBA00022448"/>
    </source>
</evidence>
<name>A0A543IGT7_9ACTN</name>
<proteinExistence type="predicted"/>
<dbReference type="InterPro" id="IPR036259">
    <property type="entry name" value="MFS_trans_sf"/>
</dbReference>
<feature type="transmembrane region" description="Helical" evidence="7">
    <location>
        <begin position="359"/>
        <end position="382"/>
    </location>
</feature>
<feature type="domain" description="Major facilitator superfamily (MFS) profile" evidence="8">
    <location>
        <begin position="1"/>
        <end position="416"/>
    </location>
</feature>
<dbReference type="GO" id="GO:0005886">
    <property type="term" value="C:plasma membrane"/>
    <property type="evidence" value="ECO:0007669"/>
    <property type="project" value="UniProtKB-SubCell"/>
</dbReference>
<organism evidence="9 10">
    <name type="scientific">Actinomadura hallensis</name>
    <dbReference type="NCBI Taxonomy" id="337895"/>
    <lineage>
        <taxon>Bacteria</taxon>
        <taxon>Bacillati</taxon>
        <taxon>Actinomycetota</taxon>
        <taxon>Actinomycetes</taxon>
        <taxon>Streptosporangiales</taxon>
        <taxon>Thermomonosporaceae</taxon>
        <taxon>Actinomadura</taxon>
    </lineage>
</organism>
<evidence type="ECO:0000313" key="10">
    <source>
        <dbReference type="Proteomes" id="UP000316706"/>
    </source>
</evidence>
<feature type="transmembrane region" description="Helical" evidence="7">
    <location>
        <begin position="122"/>
        <end position="145"/>
    </location>
</feature>
<dbReference type="Proteomes" id="UP000316706">
    <property type="component" value="Unassembled WGS sequence"/>
</dbReference>
<dbReference type="Gene3D" id="1.20.1720.10">
    <property type="entry name" value="Multidrug resistance protein D"/>
    <property type="match status" value="1"/>
</dbReference>
<dbReference type="Gene3D" id="1.20.1250.20">
    <property type="entry name" value="MFS general substrate transporter like domains"/>
    <property type="match status" value="1"/>
</dbReference>
<dbReference type="PROSITE" id="PS00216">
    <property type="entry name" value="SUGAR_TRANSPORT_1"/>
    <property type="match status" value="1"/>
</dbReference>
<keyword evidence="4 7" id="KW-0812">Transmembrane</keyword>
<comment type="caution">
    <text evidence="9">The sequence shown here is derived from an EMBL/GenBank/DDBJ whole genome shotgun (WGS) entry which is preliminary data.</text>
</comment>
<dbReference type="PANTHER" id="PTHR42718:SF46">
    <property type="entry name" value="BLR6921 PROTEIN"/>
    <property type="match status" value="1"/>
</dbReference>
<dbReference type="RefSeq" id="WP_246077390.1">
    <property type="nucleotide sequence ID" value="NZ_VFPO01000001.1"/>
</dbReference>
<feature type="transmembrane region" description="Helical" evidence="7">
    <location>
        <begin position="89"/>
        <end position="110"/>
    </location>
</feature>
<protein>
    <submittedName>
        <fullName evidence="9">MFS transporter</fullName>
    </submittedName>
</protein>
<comment type="subcellular location">
    <subcellularLocation>
        <location evidence="1">Cell membrane</location>
        <topology evidence="1">Multi-pass membrane protein</topology>
    </subcellularLocation>
</comment>
<dbReference type="CDD" id="cd17321">
    <property type="entry name" value="MFS_MMR_MDR_like"/>
    <property type="match status" value="1"/>
</dbReference>
<reference evidence="9 10" key="1">
    <citation type="submission" date="2019-06" db="EMBL/GenBank/DDBJ databases">
        <title>Sequencing the genomes of 1000 actinobacteria strains.</title>
        <authorList>
            <person name="Klenk H.-P."/>
        </authorList>
    </citation>
    <scope>NUCLEOTIDE SEQUENCE [LARGE SCALE GENOMIC DNA]</scope>
    <source>
        <strain evidence="9 10">DSM 45043</strain>
    </source>
</reference>
<evidence type="ECO:0000313" key="9">
    <source>
        <dbReference type="EMBL" id="TQM69789.1"/>
    </source>
</evidence>
<feature type="transmembrane region" description="Helical" evidence="7">
    <location>
        <begin position="183"/>
        <end position="200"/>
    </location>
</feature>
<accession>A0A543IGT7</accession>
<evidence type="ECO:0000256" key="4">
    <source>
        <dbReference type="ARBA" id="ARBA00022692"/>
    </source>
</evidence>
<sequence>MQVTLIATITVITVALPAVQRDLHVDEAGLVLVSSAYGLAFGGLLLLGGRLADSLGRRRVFAAGMTVFGLGSAAAGLAPWASVLLTARFVQGAGAALAAPAAMALLGAVFPDPRRRGRALAVWGGLSAAGATAGTVLSGVAITWISWRWVFLVPVAVSAVAVIAVVAGLFPADRTAGGARIDWPGAVLVTAGLAVLIYGLQRSGWLVLGGAALLVLFGAAEHRVPAPLVPPPFLRGRVLPLIAVAACAGAMATAFFLLSLHLQQVRGLSPLRTSAAFLLPVPALLASGPLAGRLVPRLGARLVLAAGTATAAAGLLLLSLLDVPYAGLVVFPLGAGATFSAATLAVMRDARDDRSGLAGGLLNTAMEIGPPVGLAALVSLAAAHSHHPPTGHAFALRAAAAALLALALFAALPRRTRETTTKESKR</sequence>
<dbReference type="PROSITE" id="PS50850">
    <property type="entry name" value="MFS"/>
    <property type="match status" value="1"/>
</dbReference>
<feature type="transmembrane region" description="Helical" evidence="7">
    <location>
        <begin position="302"/>
        <end position="321"/>
    </location>
</feature>
<keyword evidence="6 7" id="KW-0472">Membrane</keyword>
<dbReference type="PANTHER" id="PTHR42718">
    <property type="entry name" value="MAJOR FACILITATOR SUPERFAMILY MULTIDRUG TRANSPORTER MFSC"/>
    <property type="match status" value="1"/>
</dbReference>
<dbReference type="InterPro" id="IPR005829">
    <property type="entry name" value="Sugar_transporter_CS"/>
</dbReference>
<keyword evidence="3" id="KW-1003">Cell membrane</keyword>
<feature type="transmembrane region" description="Helical" evidence="7">
    <location>
        <begin position="394"/>
        <end position="412"/>
    </location>
</feature>
<evidence type="ECO:0000256" key="3">
    <source>
        <dbReference type="ARBA" id="ARBA00022475"/>
    </source>
</evidence>
<dbReference type="EMBL" id="VFPO01000001">
    <property type="protein sequence ID" value="TQM69789.1"/>
    <property type="molecule type" value="Genomic_DNA"/>
</dbReference>
<evidence type="ECO:0000256" key="7">
    <source>
        <dbReference type="SAM" id="Phobius"/>
    </source>
</evidence>
<keyword evidence="10" id="KW-1185">Reference proteome</keyword>
<dbReference type="GO" id="GO:0022857">
    <property type="term" value="F:transmembrane transporter activity"/>
    <property type="evidence" value="ECO:0007669"/>
    <property type="project" value="InterPro"/>
</dbReference>
<dbReference type="InterPro" id="IPR011701">
    <property type="entry name" value="MFS"/>
</dbReference>
<evidence type="ECO:0000256" key="5">
    <source>
        <dbReference type="ARBA" id="ARBA00022989"/>
    </source>
</evidence>
<feature type="transmembrane region" description="Helical" evidence="7">
    <location>
        <begin position="327"/>
        <end position="347"/>
    </location>
</feature>
<keyword evidence="5 7" id="KW-1133">Transmembrane helix</keyword>